<dbReference type="EMBL" id="HBIV01000912">
    <property type="protein sequence ID" value="CAE0644353.1"/>
    <property type="molecule type" value="Transcribed_RNA"/>
</dbReference>
<dbReference type="GO" id="GO:0003676">
    <property type="term" value="F:nucleic acid binding"/>
    <property type="evidence" value="ECO:0007669"/>
    <property type="project" value="InterPro"/>
</dbReference>
<organism evidence="1">
    <name type="scientific">Lotharella globosa</name>
    <dbReference type="NCBI Taxonomy" id="91324"/>
    <lineage>
        <taxon>Eukaryota</taxon>
        <taxon>Sar</taxon>
        <taxon>Rhizaria</taxon>
        <taxon>Cercozoa</taxon>
        <taxon>Chlorarachniophyceae</taxon>
        <taxon>Lotharella</taxon>
    </lineage>
</organism>
<name>A0A7S3Y8L5_9EUKA</name>
<dbReference type="SUPFAM" id="SSF82708">
    <property type="entry name" value="R3H domain"/>
    <property type="match status" value="1"/>
</dbReference>
<dbReference type="InterPro" id="IPR036867">
    <property type="entry name" value="R3H_dom_sf"/>
</dbReference>
<accession>A0A7S3Y8L5</accession>
<sequence length="222" mass="26027">MAMGFYENSRPFSMGVQNRSNIVERRRRRMGARKHRRYLNSILATHDRLAELSQSEVEFEEEQFPDFNEYKSYFVPGKELRDAEEVLKNDDDERKAQKKPSGARVITALKKRLSKNTRKLLLRSCTDSKFFIELESTLVSFKMKQKIEEPTTFKYPTFSGLEAETMTMSGFDSFQRFLLHGIAKFHDLRAKSVLCEDGKVVEVKSSTSEHHPYTVFQILKYR</sequence>
<evidence type="ECO:0008006" key="2">
    <source>
        <dbReference type="Google" id="ProtNLM"/>
    </source>
</evidence>
<dbReference type="AlphaFoldDB" id="A0A7S3Y8L5"/>
<reference evidence="1" key="1">
    <citation type="submission" date="2021-01" db="EMBL/GenBank/DDBJ databases">
        <authorList>
            <person name="Corre E."/>
            <person name="Pelletier E."/>
            <person name="Niang G."/>
            <person name="Scheremetjew M."/>
            <person name="Finn R."/>
            <person name="Kale V."/>
            <person name="Holt S."/>
            <person name="Cochrane G."/>
            <person name="Meng A."/>
            <person name="Brown T."/>
            <person name="Cohen L."/>
        </authorList>
    </citation>
    <scope>NUCLEOTIDE SEQUENCE</scope>
    <source>
        <strain evidence="1">CCCM811</strain>
    </source>
</reference>
<protein>
    <recommendedName>
        <fullName evidence="2">R3H-associated N-terminal domain-containing protein</fullName>
    </recommendedName>
</protein>
<gene>
    <name evidence="1" type="ORF">LGLO00237_LOCUS644</name>
</gene>
<evidence type="ECO:0000313" key="1">
    <source>
        <dbReference type="EMBL" id="CAE0644353.1"/>
    </source>
</evidence>
<proteinExistence type="predicted"/>